<dbReference type="GO" id="GO:0030132">
    <property type="term" value="C:clathrin coat of coated pit"/>
    <property type="evidence" value="ECO:0007669"/>
    <property type="project" value="InterPro"/>
</dbReference>
<evidence type="ECO:0000259" key="3">
    <source>
        <dbReference type="PROSITE" id="PS51082"/>
    </source>
</evidence>
<dbReference type="SUPFAM" id="SSF50989">
    <property type="entry name" value="Clathrin heavy-chain terminal domain"/>
    <property type="match status" value="1"/>
</dbReference>
<dbReference type="AlphaFoldDB" id="A0A915NYG7"/>
<evidence type="ECO:0000313" key="5">
    <source>
        <dbReference type="WBParaSite" id="scf7180000421862.g7817"/>
    </source>
</evidence>
<dbReference type="Gene3D" id="2.130.10.110">
    <property type="entry name" value="Clathrin heavy-chain terminal domain"/>
    <property type="match status" value="1"/>
</dbReference>
<feature type="region of interest" description="Disordered" evidence="2">
    <location>
        <begin position="779"/>
        <end position="819"/>
    </location>
</feature>
<feature type="compositionally biased region" description="Acidic residues" evidence="2">
    <location>
        <begin position="801"/>
        <end position="819"/>
    </location>
</feature>
<evidence type="ECO:0000256" key="1">
    <source>
        <dbReference type="PROSITE-ProRule" id="PRU01006"/>
    </source>
</evidence>
<dbReference type="PROSITE" id="PS50236">
    <property type="entry name" value="CHCR"/>
    <property type="match status" value="1"/>
</dbReference>
<dbReference type="GO" id="GO:0005938">
    <property type="term" value="C:cell cortex"/>
    <property type="evidence" value="ECO:0007669"/>
    <property type="project" value="TreeGrafter"/>
</dbReference>
<sequence length="819" mass="92063">MESDKYIVVREKNDMVIINVANPNVVERKQISDEVKSIIMHPTRRILAFESFKNRLFIFDMHRNVKMKAFTVKKEVDFWTWIDSNTIGFVTKTSVYHWTLNDDSEPTKLSTRSLSLRSKLITNYKATADGKFFLLVGVKSKDGQTVGIMQICTKERGVTHLMDAHAGCFAQFKMEGSSNPINLLCYSLRKSDKEGKLTIKELKTPTGNKQYTKKSVDFVYSYGIPLSMQASSAYGILYMITDYGYVHVFEIETCCSIYRVSIPVATIFITTEHTSNNGFLAISESGKLRNPDLALKLSSRLKLASESMGNVGRKPIPMPWKTESSNGEDKNVSEGKKHLVEELIEELISENKLECSEELGDLVKQYDVNLAMSIYLRGSVPHKVVQCLAETGQYDKIIPYVRKANYEPDYLFLMRQVLRTHPENSTAFAQMLVSEGPTEKPLADINKIVDCFVEVGNIQQCTTFLLEILKGDSKSQSHLQTRLLEMNLLSNPPVADAILENRRFSYYDRAAIGQLCEKAGLLQRALEHFTDLYDIKRTIVHTTLFNPEWLINYFGRLNAQDALECLKAMLQANHRQSLQIVMQIASKYSEKFTTQTLIDLFESFKSYEAVSDTKSLGTSSTSSLFHSDEHLSIKETNSSMTSSISNESKIEERPKLDSCSEEKIKNDVVKVTSLSQIKSPPPLPPPKPLQHVSDTKGLGTILQKFQEAAKTISGRSDLMAAIRATGGVQGAGLKSVKRVNNEVKTANNKKNVGEDLMTSLTRVLTIRRRGILGIQNSSTSRSLGDVLREHIPTRSRTGSSSEEDQNSSEVDPNEWGDDK</sequence>
<protein>
    <submittedName>
        <fullName evidence="5">WH2 domain-containing protein</fullName>
    </submittedName>
</protein>
<dbReference type="Proteomes" id="UP000887560">
    <property type="component" value="Unplaced"/>
</dbReference>
<dbReference type="InterPro" id="IPR000547">
    <property type="entry name" value="Clathrin_H-chain/VPS_repeat"/>
</dbReference>
<keyword evidence="4" id="KW-1185">Reference proteome</keyword>
<accession>A0A915NYG7</accession>
<dbReference type="GO" id="GO:0003779">
    <property type="term" value="F:actin binding"/>
    <property type="evidence" value="ECO:0007669"/>
    <property type="project" value="InterPro"/>
</dbReference>
<feature type="repeat" description="CHCR" evidence="1">
    <location>
        <begin position="436"/>
        <end position="582"/>
    </location>
</feature>
<dbReference type="InterPro" id="IPR012331">
    <property type="entry name" value="Clathrin_H-chain_linker"/>
</dbReference>
<dbReference type="SUPFAM" id="SSF48371">
    <property type="entry name" value="ARM repeat"/>
    <property type="match status" value="1"/>
</dbReference>
<dbReference type="Gene3D" id="1.25.40.30">
    <property type="match status" value="1"/>
</dbReference>
<dbReference type="PROSITE" id="PS51082">
    <property type="entry name" value="WH2"/>
    <property type="match status" value="1"/>
</dbReference>
<dbReference type="PANTHER" id="PTHR10292">
    <property type="entry name" value="CLATHRIN HEAVY CHAIN RELATED"/>
    <property type="match status" value="1"/>
</dbReference>
<proteinExistence type="predicted"/>
<dbReference type="GO" id="GO:0030130">
    <property type="term" value="C:clathrin coat of trans-Golgi network vesicle"/>
    <property type="evidence" value="ECO:0007669"/>
    <property type="project" value="InterPro"/>
</dbReference>
<feature type="compositionally biased region" description="Low complexity" evidence="2">
    <location>
        <begin position="636"/>
        <end position="647"/>
    </location>
</feature>
<dbReference type="WBParaSite" id="scf7180000421862.g7817">
    <property type="protein sequence ID" value="scf7180000421862.g7817"/>
    <property type="gene ID" value="scf7180000421862.g7817"/>
</dbReference>
<dbReference type="InterPro" id="IPR016025">
    <property type="entry name" value="Clathrin_H-chain_N"/>
</dbReference>
<feature type="compositionally biased region" description="Basic and acidic residues" evidence="2">
    <location>
        <begin position="648"/>
        <end position="658"/>
    </location>
</feature>
<reference evidence="5" key="1">
    <citation type="submission" date="2022-11" db="UniProtKB">
        <authorList>
            <consortium name="WormBaseParasite"/>
        </authorList>
    </citation>
    <scope>IDENTIFICATION</scope>
</reference>
<feature type="domain" description="WH2" evidence="3">
    <location>
        <begin position="714"/>
        <end position="736"/>
    </location>
</feature>
<dbReference type="InterPro" id="IPR016024">
    <property type="entry name" value="ARM-type_fold"/>
</dbReference>
<dbReference type="GO" id="GO:0006898">
    <property type="term" value="P:receptor-mediated endocytosis"/>
    <property type="evidence" value="ECO:0007669"/>
    <property type="project" value="TreeGrafter"/>
</dbReference>
<dbReference type="SMART" id="SM00299">
    <property type="entry name" value="CLH"/>
    <property type="match status" value="1"/>
</dbReference>
<feature type="region of interest" description="Disordered" evidence="2">
    <location>
        <begin position="636"/>
        <end position="658"/>
    </location>
</feature>
<dbReference type="Pfam" id="PF00637">
    <property type="entry name" value="Clathrin"/>
    <property type="match status" value="1"/>
</dbReference>
<dbReference type="InterPro" id="IPR003124">
    <property type="entry name" value="WH2_dom"/>
</dbReference>
<dbReference type="GO" id="GO:0006886">
    <property type="term" value="P:intracellular protein transport"/>
    <property type="evidence" value="ECO:0007669"/>
    <property type="project" value="UniProtKB-UniRule"/>
</dbReference>
<dbReference type="InterPro" id="IPR055358">
    <property type="entry name" value="CHCR"/>
</dbReference>
<organism evidence="4 5">
    <name type="scientific">Meloidogyne floridensis</name>
    <dbReference type="NCBI Taxonomy" id="298350"/>
    <lineage>
        <taxon>Eukaryota</taxon>
        <taxon>Metazoa</taxon>
        <taxon>Ecdysozoa</taxon>
        <taxon>Nematoda</taxon>
        <taxon>Chromadorea</taxon>
        <taxon>Rhabditida</taxon>
        <taxon>Tylenchina</taxon>
        <taxon>Tylenchomorpha</taxon>
        <taxon>Tylenchoidea</taxon>
        <taxon>Meloidogynidae</taxon>
        <taxon>Meloidogyninae</taxon>
        <taxon>Meloidogyne</taxon>
    </lineage>
</organism>
<dbReference type="GO" id="GO:0032051">
    <property type="term" value="F:clathrin light chain binding"/>
    <property type="evidence" value="ECO:0007669"/>
    <property type="project" value="TreeGrafter"/>
</dbReference>
<dbReference type="PANTHER" id="PTHR10292:SF1">
    <property type="entry name" value="CLATHRIN HEAVY CHAIN"/>
    <property type="match status" value="1"/>
</dbReference>
<dbReference type="GO" id="GO:0045334">
    <property type="term" value="C:clathrin-coated endocytic vesicle"/>
    <property type="evidence" value="ECO:0007669"/>
    <property type="project" value="TreeGrafter"/>
</dbReference>
<dbReference type="GO" id="GO:0005198">
    <property type="term" value="F:structural molecule activity"/>
    <property type="evidence" value="ECO:0007669"/>
    <property type="project" value="InterPro"/>
</dbReference>
<dbReference type="GO" id="GO:0071439">
    <property type="term" value="C:clathrin complex"/>
    <property type="evidence" value="ECO:0007669"/>
    <property type="project" value="TreeGrafter"/>
</dbReference>
<evidence type="ECO:0000313" key="4">
    <source>
        <dbReference type="Proteomes" id="UP000887560"/>
    </source>
</evidence>
<evidence type="ECO:0000256" key="2">
    <source>
        <dbReference type="SAM" id="MobiDB-lite"/>
    </source>
</evidence>
<name>A0A915NYG7_9BILA</name>